<evidence type="ECO:0000256" key="14">
    <source>
        <dbReference type="SAM" id="MobiDB-lite"/>
    </source>
</evidence>
<feature type="compositionally biased region" description="Polar residues" evidence="14">
    <location>
        <begin position="162"/>
        <end position="175"/>
    </location>
</feature>
<dbReference type="GO" id="GO:0005694">
    <property type="term" value="C:chromosome"/>
    <property type="evidence" value="ECO:0007669"/>
    <property type="project" value="UniProtKB-SubCell"/>
</dbReference>
<dbReference type="SUPFAM" id="SSF54928">
    <property type="entry name" value="RNA-binding domain, RBD"/>
    <property type="match status" value="1"/>
</dbReference>
<keyword evidence="6" id="KW-0678">Repressor</keyword>
<keyword evidence="5" id="KW-0158">Chromosome</keyword>
<name>A0A4Y7M4P2_9CRUS</name>
<evidence type="ECO:0000256" key="11">
    <source>
        <dbReference type="ARBA" id="ARBA00054796"/>
    </source>
</evidence>
<evidence type="ECO:0000256" key="13">
    <source>
        <dbReference type="PROSITE-ProRule" id="PRU00176"/>
    </source>
</evidence>
<evidence type="ECO:0000256" key="9">
    <source>
        <dbReference type="ARBA" id="ARBA00023163"/>
    </source>
</evidence>
<proteinExistence type="evidence at transcript level"/>
<feature type="domain" description="RRM" evidence="15">
    <location>
        <begin position="188"/>
        <end position="258"/>
    </location>
</feature>
<dbReference type="GO" id="GO:0034244">
    <property type="term" value="P:negative regulation of transcription elongation by RNA polymerase II"/>
    <property type="evidence" value="ECO:0007669"/>
    <property type="project" value="TreeGrafter"/>
</dbReference>
<evidence type="ECO:0000256" key="8">
    <source>
        <dbReference type="ARBA" id="ARBA00023015"/>
    </source>
</evidence>
<dbReference type="InterPro" id="IPR012677">
    <property type="entry name" value="Nucleotide-bd_a/b_plait_sf"/>
</dbReference>
<keyword evidence="9" id="KW-0804">Transcription</keyword>
<evidence type="ECO:0000256" key="12">
    <source>
        <dbReference type="ARBA" id="ARBA00065269"/>
    </source>
</evidence>
<evidence type="ECO:0000256" key="3">
    <source>
        <dbReference type="ARBA" id="ARBA00006120"/>
    </source>
</evidence>
<dbReference type="GO" id="GO:0032021">
    <property type="term" value="C:NELF complex"/>
    <property type="evidence" value="ECO:0007669"/>
    <property type="project" value="InterPro"/>
</dbReference>
<dbReference type="SMART" id="SM00360">
    <property type="entry name" value="RRM"/>
    <property type="match status" value="1"/>
</dbReference>
<comment type="subunit">
    <text evidence="12">Component of the NELF complex, which is at least composed of TH1/NELF-D and NELF-E.</text>
</comment>
<evidence type="ECO:0000256" key="5">
    <source>
        <dbReference type="ARBA" id="ARBA00022454"/>
    </source>
</evidence>
<keyword evidence="8" id="KW-0805">Transcription regulation</keyword>
<dbReference type="InterPro" id="IPR034637">
    <property type="entry name" value="NELFE_RRM"/>
</dbReference>
<feature type="region of interest" description="Disordered" evidence="14">
    <location>
        <begin position="39"/>
        <end position="181"/>
    </location>
</feature>
<dbReference type="InterPro" id="IPR033102">
    <property type="entry name" value="NELFE"/>
</dbReference>
<dbReference type="EMBL" id="LR007078">
    <property type="protein sequence ID" value="SVE76697.1"/>
    <property type="molecule type" value="mRNA"/>
</dbReference>
<comment type="subcellular location">
    <subcellularLocation>
        <location evidence="2">Chromosome</location>
    </subcellularLocation>
    <subcellularLocation>
        <location evidence="1">Nucleus</location>
    </subcellularLocation>
</comment>
<evidence type="ECO:0000256" key="10">
    <source>
        <dbReference type="ARBA" id="ARBA00023242"/>
    </source>
</evidence>
<dbReference type="PANTHER" id="PTHR17250">
    <property type="entry name" value="NEGATIVE ELONGATION FACTOR E"/>
    <property type="match status" value="1"/>
</dbReference>
<dbReference type="GO" id="GO:0003723">
    <property type="term" value="F:RNA binding"/>
    <property type="evidence" value="ECO:0007669"/>
    <property type="project" value="UniProtKB-UniRule"/>
</dbReference>
<keyword evidence="10" id="KW-0539">Nucleus</keyword>
<dbReference type="Pfam" id="PF00076">
    <property type="entry name" value="RRM_1"/>
    <property type="match status" value="1"/>
</dbReference>
<reference evidence="16" key="1">
    <citation type="submission" date="2018-08" db="EMBL/GenBank/DDBJ databases">
        <authorList>
            <person name="Cornetti L."/>
        </authorList>
    </citation>
    <scope>NUCLEOTIDE SEQUENCE</scope>
    <source>
        <strain evidence="16">FI-G-95-1_INB4-1</strain>
    </source>
</reference>
<feature type="compositionally biased region" description="Basic and acidic residues" evidence="14">
    <location>
        <begin position="128"/>
        <end position="138"/>
    </location>
</feature>
<evidence type="ECO:0000313" key="16">
    <source>
        <dbReference type="EMBL" id="SVE76697.1"/>
    </source>
</evidence>
<evidence type="ECO:0000256" key="2">
    <source>
        <dbReference type="ARBA" id="ARBA00004286"/>
    </source>
</evidence>
<sequence>MTEKTKKSTLKMVYLHFPSNLTEEELMLQTKYQKLKKKKKALQALKAPKPEPEKTPALKRPAEARDAREVAKKLLKSGAISAIPKPSEKTETTGFKRSRGLERKLSSSDRAPSGFQPFSSSQGSMVTNEEHVTNEARTKSKVPNLYENFISSRESDAEPASVSPTNPKETPSSPALSPVKHQKPTVGHTVYVFGYSITEDILKKAFQSFGNVVNISMEIEKNCGFVTFDKTSSADRAISEMNGSMVSGIQLKVSLARRQPVIEPINDASSSATWSTIAARNSQKGSYKDKRDLVTYEEELF</sequence>
<feature type="compositionally biased region" description="Low complexity" evidence="14">
    <location>
        <begin position="112"/>
        <end position="124"/>
    </location>
</feature>
<dbReference type="InterPro" id="IPR000504">
    <property type="entry name" value="RRM_dom"/>
</dbReference>
<dbReference type="AlphaFoldDB" id="A0A4Y7M4P2"/>
<feature type="compositionally biased region" description="Basic and acidic residues" evidence="14">
    <location>
        <begin position="48"/>
        <end position="72"/>
    </location>
</feature>
<evidence type="ECO:0000256" key="6">
    <source>
        <dbReference type="ARBA" id="ARBA00022491"/>
    </source>
</evidence>
<dbReference type="Gene3D" id="3.30.70.330">
    <property type="match status" value="1"/>
</dbReference>
<gene>
    <name evidence="16" type="primary">EOG090X0F8Z</name>
</gene>
<comment type="function">
    <text evidence="11">Essential component of the NELF complex, a complex that negatively regulates the elongation of transcription by RNA polymerase II by RNA polymerase II. The NELF complex, which acts via an association with the DSIF complex, causes transcriptional pausing.</text>
</comment>
<dbReference type="CDD" id="cd12305">
    <property type="entry name" value="RRM_NELFE"/>
    <property type="match status" value="1"/>
</dbReference>
<evidence type="ECO:0000256" key="4">
    <source>
        <dbReference type="ARBA" id="ARBA00014464"/>
    </source>
</evidence>
<evidence type="ECO:0000256" key="7">
    <source>
        <dbReference type="ARBA" id="ARBA00022884"/>
    </source>
</evidence>
<evidence type="ECO:0000259" key="15">
    <source>
        <dbReference type="PROSITE" id="PS50102"/>
    </source>
</evidence>
<dbReference type="FunFam" id="3.30.70.330:FF:000448">
    <property type="entry name" value="Negative elongation factor E"/>
    <property type="match status" value="1"/>
</dbReference>
<keyword evidence="7 13" id="KW-0694">RNA-binding</keyword>
<organism evidence="16">
    <name type="scientific">Daphnia longispina</name>
    <dbReference type="NCBI Taxonomy" id="42846"/>
    <lineage>
        <taxon>Eukaryota</taxon>
        <taxon>Metazoa</taxon>
        <taxon>Ecdysozoa</taxon>
        <taxon>Arthropoda</taxon>
        <taxon>Crustacea</taxon>
        <taxon>Branchiopoda</taxon>
        <taxon>Diplostraca</taxon>
        <taxon>Cladocera</taxon>
        <taxon>Anomopoda</taxon>
        <taxon>Daphniidae</taxon>
        <taxon>Daphnia</taxon>
    </lineage>
</organism>
<accession>A0A4Y7M4P2</accession>
<dbReference type="PROSITE" id="PS50102">
    <property type="entry name" value="RRM"/>
    <property type="match status" value="1"/>
</dbReference>
<protein>
    <recommendedName>
        <fullName evidence="4">Negative elongation factor E</fullName>
    </recommendedName>
</protein>
<dbReference type="InterPro" id="IPR035979">
    <property type="entry name" value="RBD_domain_sf"/>
</dbReference>
<comment type="similarity">
    <text evidence="3">Belongs to the RRM NELF-E family.</text>
</comment>
<dbReference type="PANTHER" id="PTHR17250:SF0">
    <property type="entry name" value="NEGATIVE ELONGATION FACTOR E"/>
    <property type="match status" value="1"/>
</dbReference>
<evidence type="ECO:0000256" key="1">
    <source>
        <dbReference type="ARBA" id="ARBA00004123"/>
    </source>
</evidence>